<proteinExistence type="predicted"/>
<evidence type="ECO:0000313" key="2">
    <source>
        <dbReference type="Proteomes" id="UP001417504"/>
    </source>
</evidence>
<protein>
    <submittedName>
        <fullName evidence="1">Uncharacterized protein</fullName>
    </submittedName>
</protein>
<comment type="caution">
    <text evidence="1">The sequence shown here is derived from an EMBL/GenBank/DDBJ whole genome shotgun (WGS) entry which is preliminary data.</text>
</comment>
<dbReference type="EMBL" id="JBBNAE010000007">
    <property type="protein sequence ID" value="KAK9109735.1"/>
    <property type="molecule type" value="Genomic_DNA"/>
</dbReference>
<sequence>MKNWSRKRLGKEIGKLQLSGHVFRKHKTMLVLISNKVAIYIQVLGPLTKHWISSNMDSRLVITPKRYR</sequence>
<reference evidence="1 2" key="1">
    <citation type="submission" date="2024-01" db="EMBL/GenBank/DDBJ databases">
        <title>Genome assemblies of Stephania.</title>
        <authorList>
            <person name="Yang L."/>
        </authorList>
    </citation>
    <scope>NUCLEOTIDE SEQUENCE [LARGE SCALE GENOMIC DNA]</scope>
    <source>
        <strain evidence="1">QJT</strain>
        <tissue evidence="1">Leaf</tissue>
    </source>
</reference>
<accession>A0AAP0NKW0</accession>
<dbReference type="Proteomes" id="UP001417504">
    <property type="component" value="Unassembled WGS sequence"/>
</dbReference>
<name>A0AAP0NKW0_9MAGN</name>
<keyword evidence="2" id="KW-1185">Reference proteome</keyword>
<organism evidence="1 2">
    <name type="scientific">Stephania japonica</name>
    <dbReference type="NCBI Taxonomy" id="461633"/>
    <lineage>
        <taxon>Eukaryota</taxon>
        <taxon>Viridiplantae</taxon>
        <taxon>Streptophyta</taxon>
        <taxon>Embryophyta</taxon>
        <taxon>Tracheophyta</taxon>
        <taxon>Spermatophyta</taxon>
        <taxon>Magnoliopsida</taxon>
        <taxon>Ranunculales</taxon>
        <taxon>Menispermaceae</taxon>
        <taxon>Menispermoideae</taxon>
        <taxon>Cissampelideae</taxon>
        <taxon>Stephania</taxon>
    </lineage>
</organism>
<gene>
    <name evidence="1" type="ORF">Sjap_017795</name>
</gene>
<evidence type="ECO:0000313" key="1">
    <source>
        <dbReference type="EMBL" id="KAK9109735.1"/>
    </source>
</evidence>
<dbReference type="AlphaFoldDB" id="A0AAP0NKW0"/>